<dbReference type="RefSeq" id="WP_073083123.1">
    <property type="nucleotide sequence ID" value="NZ_FRBL01000006.1"/>
</dbReference>
<gene>
    <name evidence="1" type="ORF">SAMN05444266_106159</name>
</gene>
<protein>
    <recommendedName>
        <fullName evidence="3">Phytase-like domain-containing protein</fullName>
    </recommendedName>
</protein>
<evidence type="ECO:0008006" key="3">
    <source>
        <dbReference type="Google" id="ProtNLM"/>
    </source>
</evidence>
<dbReference type="InterPro" id="IPR053851">
    <property type="entry name" value="DUF6929"/>
</dbReference>
<proteinExistence type="predicted"/>
<organism evidence="1 2">
    <name type="scientific">Chitinophaga jiangningensis</name>
    <dbReference type="NCBI Taxonomy" id="1419482"/>
    <lineage>
        <taxon>Bacteria</taxon>
        <taxon>Pseudomonadati</taxon>
        <taxon>Bacteroidota</taxon>
        <taxon>Chitinophagia</taxon>
        <taxon>Chitinophagales</taxon>
        <taxon>Chitinophagaceae</taxon>
        <taxon>Chitinophaga</taxon>
    </lineage>
</organism>
<dbReference type="Proteomes" id="UP000184420">
    <property type="component" value="Unassembled WGS sequence"/>
</dbReference>
<evidence type="ECO:0000313" key="1">
    <source>
        <dbReference type="EMBL" id="SHM03960.1"/>
    </source>
</evidence>
<keyword evidence="2" id="KW-1185">Reference proteome</keyword>
<dbReference type="Pfam" id="PF22000">
    <property type="entry name" value="DUF6929"/>
    <property type="match status" value="1"/>
</dbReference>
<dbReference type="EMBL" id="FRBL01000006">
    <property type="protein sequence ID" value="SHM03960.1"/>
    <property type="molecule type" value="Genomic_DNA"/>
</dbReference>
<sequence>MKTIITLLKTLLLSHFPSGSSINYHDGLLYLIGDDANELLVLDSNYNQVNAVKLFNYDGKRIPKAQKPDLETSVILNGTLLALGSGATKEREIAVTVSLPLNNSQPFKSSYSTFIKRLHQITEINIEGAAVIGNHVVLSNRGNEANPVNHFIITSTDFISQQETAPIRIISLKLPLPGFAGVSELCYAEKEDILFVILSSEATSNAYDDGAIGDSYFAWVNNISRKLNDKEISLDGIVNLSDVDAAFKGEKVEGVCISSITDNSWILHLVADDDKGASRLFQVNVGVKALLDSSR</sequence>
<reference evidence="1 2" key="1">
    <citation type="submission" date="2016-11" db="EMBL/GenBank/DDBJ databases">
        <authorList>
            <person name="Jaros S."/>
            <person name="Januszkiewicz K."/>
            <person name="Wedrychowicz H."/>
        </authorList>
    </citation>
    <scope>NUCLEOTIDE SEQUENCE [LARGE SCALE GENOMIC DNA]</scope>
    <source>
        <strain evidence="1 2">DSM 27406</strain>
    </source>
</reference>
<dbReference type="AlphaFoldDB" id="A0A1M7FIZ9"/>
<dbReference type="STRING" id="1419482.SAMN05444266_106159"/>
<dbReference type="OrthoDB" id="6710009at2"/>
<accession>A0A1M7FIZ9</accession>
<evidence type="ECO:0000313" key="2">
    <source>
        <dbReference type="Proteomes" id="UP000184420"/>
    </source>
</evidence>
<name>A0A1M7FIZ9_9BACT</name>